<dbReference type="EMBL" id="KZ679693">
    <property type="protein sequence ID" value="PTB49259.1"/>
    <property type="molecule type" value="Genomic_DNA"/>
</dbReference>
<evidence type="ECO:0000313" key="1">
    <source>
        <dbReference type="EMBL" id="PTB49259.1"/>
    </source>
</evidence>
<gene>
    <name evidence="1" type="ORF">M431DRAFT_276709</name>
</gene>
<proteinExistence type="predicted"/>
<protein>
    <submittedName>
        <fullName evidence="1">Uncharacterized protein</fullName>
    </submittedName>
</protein>
<dbReference type="RefSeq" id="XP_024768936.1">
    <property type="nucleotide sequence ID" value="XM_024913982.1"/>
</dbReference>
<sequence length="78" mass="9114">MNRSVCKRGFWEKGFVEAYIYVALLYGLLGEEKRRSMPINSCEEAEVSHLYRENWGQWMSAVVEFVCYTLMPCCLPGH</sequence>
<keyword evidence="2" id="KW-1185">Reference proteome</keyword>
<reference evidence="1 2" key="1">
    <citation type="submission" date="2016-07" db="EMBL/GenBank/DDBJ databases">
        <title>Multiple horizontal gene transfer events from other fungi enriched the ability of initially mycotrophic Trichoderma (Ascomycota) to feed on dead plant biomass.</title>
        <authorList>
            <consortium name="DOE Joint Genome Institute"/>
            <person name="Aerts A."/>
            <person name="Atanasova L."/>
            <person name="Chenthamara K."/>
            <person name="Zhang J."/>
            <person name="Grujic M."/>
            <person name="Henrissat B."/>
            <person name="Kuo A."/>
            <person name="Salamov A."/>
            <person name="Lipzen A."/>
            <person name="Labutti K."/>
            <person name="Barry K."/>
            <person name="Miao Y."/>
            <person name="Rahimi M.J."/>
            <person name="Shen Q."/>
            <person name="Grigoriev I.V."/>
            <person name="Kubicek C.P."/>
            <person name="Druzhinina I.S."/>
        </authorList>
    </citation>
    <scope>NUCLEOTIDE SEQUENCE [LARGE SCALE GENOMIC DNA]</scope>
    <source>
        <strain evidence="1 2">CBS 226.95</strain>
    </source>
</reference>
<name>A0A2T3ZWS6_TRIHA</name>
<organism evidence="1 2">
    <name type="scientific">Trichoderma harzianum CBS 226.95</name>
    <dbReference type="NCBI Taxonomy" id="983964"/>
    <lineage>
        <taxon>Eukaryota</taxon>
        <taxon>Fungi</taxon>
        <taxon>Dikarya</taxon>
        <taxon>Ascomycota</taxon>
        <taxon>Pezizomycotina</taxon>
        <taxon>Sordariomycetes</taxon>
        <taxon>Hypocreomycetidae</taxon>
        <taxon>Hypocreales</taxon>
        <taxon>Hypocreaceae</taxon>
        <taxon>Trichoderma</taxon>
    </lineage>
</organism>
<accession>A0A2T3ZWS6</accession>
<dbReference type="Proteomes" id="UP000241690">
    <property type="component" value="Unassembled WGS sequence"/>
</dbReference>
<evidence type="ECO:0000313" key="2">
    <source>
        <dbReference type="Proteomes" id="UP000241690"/>
    </source>
</evidence>
<dbReference type="GeneID" id="36622546"/>
<dbReference type="AlphaFoldDB" id="A0A2T3ZWS6"/>